<reference evidence="2 3" key="1">
    <citation type="submission" date="2018-10" db="EMBL/GenBank/DDBJ databases">
        <title>Genome assembly for a Yunnan-Guizhou Plateau 3E fish, Anabarilius grahami (Regan), and its evolutionary and genetic applications.</title>
        <authorList>
            <person name="Jiang W."/>
        </authorList>
    </citation>
    <scope>NUCLEOTIDE SEQUENCE [LARGE SCALE GENOMIC DNA]</scope>
    <source>
        <strain evidence="2">AG-KIZ</strain>
        <tissue evidence="2">Muscle</tissue>
    </source>
</reference>
<accession>A0A3N0XL02</accession>
<keyword evidence="3" id="KW-1185">Reference proteome</keyword>
<organism evidence="2 3">
    <name type="scientific">Anabarilius grahami</name>
    <name type="common">Kanglang fish</name>
    <name type="synonym">Barilius grahami</name>
    <dbReference type="NCBI Taxonomy" id="495550"/>
    <lineage>
        <taxon>Eukaryota</taxon>
        <taxon>Metazoa</taxon>
        <taxon>Chordata</taxon>
        <taxon>Craniata</taxon>
        <taxon>Vertebrata</taxon>
        <taxon>Euteleostomi</taxon>
        <taxon>Actinopterygii</taxon>
        <taxon>Neopterygii</taxon>
        <taxon>Teleostei</taxon>
        <taxon>Ostariophysi</taxon>
        <taxon>Cypriniformes</taxon>
        <taxon>Xenocyprididae</taxon>
        <taxon>Xenocypridinae</taxon>
        <taxon>Xenocypridinae incertae sedis</taxon>
        <taxon>Anabarilius</taxon>
    </lineage>
</organism>
<evidence type="ECO:0000313" key="3">
    <source>
        <dbReference type="Proteomes" id="UP000281406"/>
    </source>
</evidence>
<dbReference type="EMBL" id="RJVU01070129">
    <property type="protein sequence ID" value="ROI62473.1"/>
    <property type="molecule type" value="Genomic_DNA"/>
</dbReference>
<comment type="caution">
    <text evidence="2">The sequence shown here is derived from an EMBL/GenBank/DDBJ whole genome shotgun (WGS) entry which is preliminary data.</text>
</comment>
<evidence type="ECO:0000313" key="2">
    <source>
        <dbReference type="EMBL" id="ROI62473.1"/>
    </source>
</evidence>
<gene>
    <name evidence="2" type="ORF">DPX16_5146</name>
</gene>
<name>A0A3N0XL02_ANAGA</name>
<proteinExistence type="predicted"/>
<dbReference type="AlphaFoldDB" id="A0A3N0XL02"/>
<evidence type="ECO:0000256" key="1">
    <source>
        <dbReference type="SAM" id="MobiDB-lite"/>
    </source>
</evidence>
<feature type="compositionally biased region" description="Basic and acidic residues" evidence="1">
    <location>
        <begin position="14"/>
        <end position="25"/>
    </location>
</feature>
<protein>
    <submittedName>
        <fullName evidence="2">Uncharacterized protein</fullName>
    </submittedName>
</protein>
<dbReference type="Proteomes" id="UP000281406">
    <property type="component" value="Unassembled WGS sequence"/>
</dbReference>
<feature type="region of interest" description="Disordered" evidence="1">
    <location>
        <begin position="1"/>
        <end position="25"/>
    </location>
</feature>
<sequence>MKKKSTTDVASHGCHSERRAARDDGLAQPAGWQMLHSDWQLGRSSDVHADRTLALVQENGFQSRATEAEITSCLIPTPPENIPKNSLIPHVPEQFLALSALLPQTPVAHIAFAVCCEPCCQIARDLWLQVQKNPIGRPDEVPARKFKLF</sequence>